<keyword evidence="9" id="KW-1185">Reference proteome</keyword>
<keyword evidence="5" id="KW-0472">Membrane</keyword>
<comment type="subcellular location">
    <subcellularLocation>
        <location evidence="1 6">Membrane</location>
        <topology evidence="1 6">Multi-pass membrane protein</topology>
    </subcellularLocation>
</comment>
<dbReference type="PANTHER" id="PTHR12300">
    <property type="entry name" value="HVA22-LIKE PROTEINS"/>
    <property type="match status" value="1"/>
</dbReference>
<evidence type="ECO:0000256" key="5">
    <source>
        <dbReference type="ARBA" id="ARBA00023136"/>
    </source>
</evidence>
<dbReference type="PANTHER" id="PTHR12300:SF161">
    <property type="entry name" value="RECEPTOR EXPRESSION-ENHANCING PROTEIN"/>
    <property type="match status" value="1"/>
</dbReference>
<evidence type="ECO:0000256" key="6">
    <source>
        <dbReference type="RuleBase" id="RU362006"/>
    </source>
</evidence>
<proteinExistence type="inferred from homology"/>
<dbReference type="AlphaFoldDB" id="A0AAV0WS43"/>
<dbReference type="Proteomes" id="UP001160148">
    <property type="component" value="Unassembled WGS sequence"/>
</dbReference>
<keyword evidence="4" id="KW-1133">Transmembrane helix</keyword>
<evidence type="ECO:0000313" key="8">
    <source>
        <dbReference type="EMBL" id="CAI6358657.1"/>
    </source>
</evidence>
<feature type="region of interest" description="Disordered" evidence="7">
    <location>
        <begin position="121"/>
        <end position="179"/>
    </location>
</feature>
<organism evidence="8 9">
    <name type="scientific">Macrosiphum euphorbiae</name>
    <name type="common">potato aphid</name>
    <dbReference type="NCBI Taxonomy" id="13131"/>
    <lineage>
        <taxon>Eukaryota</taxon>
        <taxon>Metazoa</taxon>
        <taxon>Ecdysozoa</taxon>
        <taxon>Arthropoda</taxon>
        <taxon>Hexapoda</taxon>
        <taxon>Insecta</taxon>
        <taxon>Pterygota</taxon>
        <taxon>Neoptera</taxon>
        <taxon>Paraneoptera</taxon>
        <taxon>Hemiptera</taxon>
        <taxon>Sternorrhyncha</taxon>
        <taxon>Aphidomorpha</taxon>
        <taxon>Aphidoidea</taxon>
        <taxon>Aphididae</taxon>
        <taxon>Macrosiphini</taxon>
        <taxon>Macrosiphum</taxon>
    </lineage>
</organism>
<keyword evidence="3" id="KW-0812">Transmembrane</keyword>
<feature type="compositionally biased region" description="Low complexity" evidence="7">
    <location>
        <begin position="121"/>
        <end position="130"/>
    </location>
</feature>
<sequence>MFGILAFVTETALMMLEPVYQTFKGLEANETGEGNLDPEEWRQLLIHWIVYGAFRAVESLARPWVPFYDMVKIGTIVWLRAGGSDTVYQTIIRPFLVEHEPDIDQWIEQLNRTRDTMASATSALSSAVTADPDSINDSEQEEMTVPEPAIPSSGSPAVTANPAEPISGETNEEQRRKDQ</sequence>
<evidence type="ECO:0000256" key="4">
    <source>
        <dbReference type="ARBA" id="ARBA00022989"/>
    </source>
</evidence>
<comment type="caution">
    <text evidence="8">The sequence shown here is derived from an EMBL/GenBank/DDBJ whole genome shotgun (WGS) entry which is preliminary data.</text>
</comment>
<evidence type="ECO:0000256" key="2">
    <source>
        <dbReference type="ARBA" id="ARBA00008573"/>
    </source>
</evidence>
<comment type="similarity">
    <text evidence="2 6">Belongs to the DP1 family.</text>
</comment>
<name>A0AAV0WS43_9HEMI</name>
<dbReference type="GO" id="GO:0016020">
    <property type="term" value="C:membrane"/>
    <property type="evidence" value="ECO:0007669"/>
    <property type="project" value="UniProtKB-SubCell"/>
</dbReference>
<accession>A0AAV0WS43</accession>
<evidence type="ECO:0000256" key="3">
    <source>
        <dbReference type="ARBA" id="ARBA00022692"/>
    </source>
</evidence>
<evidence type="ECO:0000313" key="9">
    <source>
        <dbReference type="Proteomes" id="UP001160148"/>
    </source>
</evidence>
<reference evidence="8 9" key="1">
    <citation type="submission" date="2023-01" db="EMBL/GenBank/DDBJ databases">
        <authorList>
            <person name="Whitehead M."/>
        </authorList>
    </citation>
    <scope>NUCLEOTIDE SEQUENCE [LARGE SCALE GENOMIC DNA]</scope>
</reference>
<dbReference type="Pfam" id="PF03134">
    <property type="entry name" value="TB2_DP1_HVA22"/>
    <property type="match status" value="1"/>
</dbReference>
<evidence type="ECO:0000256" key="7">
    <source>
        <dbReference type="SAM" id="MobiDB-lite"/>
    </source>
</evidence>
<evidence type="ECO:0000256" key="1">
    <source>
        <dbReference type="ARBA" id="ARBA00004141"/>
    </source>
</evidence>
<gene>
    <name evidence="8" type="ORF">MEUPH1_LOCUS14152</name>
</gene>
<feature type="compositionally biased region" description="Acidic residues" evidence="7">
    <location>
        <begin position="134"/>
        <end position="144"/>
    </location>
</feature>
<dbReference type="InterPro" id="IPR004345">
    <property type="entry name" value="TB2_DP1_HVA22"/>
</dbReference>
<dbReference type="EMBL" id="CARXXK010000002">
    <property type="protein sequence ID" value="CAI6358657.1"/>
    <property type="molecule type" value="Genomic_DNA"/>
</dbReference>
<protein>
    <recommendedName>
        <fullName evidence="6">Receptor expression-enhancing protein</fullName>
    </recommendedName>
</protein>